<keyword evidence="2" id="KW-1133">Transmembrane helix</keyword>
<feature type="transmembrane region" description="Helical" evidence="2">
    <location>
        <begin position="56"/>
        <end position="78"/>
    </location>
</feature>
<keyword evidence="2" id="KW-0812">Transmembrane</keyword>
<evidence type="ECO:0008006" key="5">
    <source>
        <dbReference type="Google" id="ProtNLM"/>
    </source>
</evidence>
<dbReference type="AlphaFoldDB" id="A0A5J5BIY2"/>
<comment type="similarity">
    <text evidence="1">Belongs to the multi antimicrobial extrusion (MATE) (TC 2.A.66.1) family.</text>
</comment>
<keyword evidence="2" id="KW-0472">Membrane</keyword>
<evidence type="ECO:0000256" key="1">
    <source>
        <dbReference type="ARBA" id="ARBA00010199"/>
    </source>
</evidence>
<feature type="transmembrane region" description="Helical" evidence="2">
    <location>
        <begin position="209"/>
        <end position="229"/>
    </location>
</feature>
<reference evidence="3 4" key="1">
    <citation type="submission" date="2019-09" db="EMBL/GenBank/DDBJ databases">
        <title>A chromosome-level genome assembly of the Chinese tupelo Nyssa sinensis.</title>
        <authorList>
            <person name="Yang X."/>
            <person name="Kang M."/>
            <person name="Yang Y."/>
            <person name="Xiong H."/>
            <person name="Wang M."/>
            <person name="Zhang Z."/>
            <person name="Wang Z."/>
            <person name="Wu H."/>
            <person name="Ma T."/>
            <person name="Liu J."/>
            <person name="Xi Z."/>
        </authorList>
    </citation>
    <scope>NUCLEOTIDE SEQUENCE [LARGE SCALE GENOMIC DNA]</scope>
    <source>
        <strain evidence="3">J267</strain>
        <tissue evidence="3">Leaf</tissue>
    </source>
</reference>
<organism evidence="3 4">
    <name type="scientific">Nyssa sinensis</name>
    <dbReference type="NCBI Taxonomy" id="561372"/>
    <lineage>
        <taxon>Eukaryota</taxon>
        <taxon>Viridiplantae</taxon>
        <taxon>Streptophyta</taxon>
        <taxon>Embryophyta</taxon>
        <taxon>Tracheophyta</taxon>
        <taxon>Spermatophyta</taxon>
        <taxon>Magnoliopsida</taxon>
        <taxon>eudicotyledons</taxon>
        <taxon>Gunneridae</taxon>
        <taxon>Pentapetalae</taxon>
        <taxon>asterids</taxon>
        <taxon>Cornales</taxon>
        <taxon>Nyssaceae</taxon>
        <taxon>Nyssa</taxon>
    </lineage>
</organism>
<proteinExistence type="inferred from homology"/>
<name>A0A5J5BIY2_9ASTE</name>
<keyword evidence="4" id="KW-1185">Reference proteome</keyword>
<protein>
    <recommendedName>
        <fullName evidence="5">Protein DETOXIFICATION</fullName>
    </recommendedName>
</protein>
<dbReference type="Proteomes" id="UP000325577">
    <property type="component" value="Linkage Group LG12"/>
</dbReference>
<feature type="transmembrane region" description="Helical" evidence="2">
    <location>
        <begin position="148"/>
        <end position="171"/>
    </location>
</feature>
<dbReference type="OrthoDB" id="2126698at2759"/>
<sequence>MRDMNQEDSNPLLESPLIAASSEKDLGYGRKLTQNWCDITEIIAELRKQLQLAGPLVLVSFLQYSFQMISVMFVGHLGELSLSGASMATSFAGVTGLGFMCSSYVSNSDHLSPAITQIQWSLESPLVLAAHTRVSNELGAGQPSAARLAARVVIFLAIVEGLLLSLVSVMVRGKWGYLYTNEEEVVKYMASIMPVLATSNFMDGIQAGLWMGIISGSGLQALLLLAITMRTDWEHQAMKARDRVHALRLRTEMAS</sequence>
<gene>
    <name evidence="3" type="ORF">F0562_023372</name>
</gene>
<feature type="transmembrane region" description="Helical" evidence="2">
    <location>
        <begin position="84"/>
        <end position="105"/>
    </location>
</feature>
<dbReference type="PANTHER" id="PTHR11206">
    <property type="entry name" value="MULTIDRUG RESISTANCE PROTEIN"/>
    <property type="match status" value="1"/>
</dbReference>
<evidence type="ECO:0000313" key="3">
    <source>
        <dbReference type="EMBL" id="KAA8542220.1"/>
    </source>
</evidence>
<dbReference type="GO" id="GO:0015297">
    <property type="term" value="F:antiporter activity"/>
    <property type="evidence" value="ECO:0007669"/>
    <property type="project" value="InterPro"/>
</dbReference>
<evidence type="ECO:0000256" key="2">
    <source>
        <dbReference type="SAM" id="Phobius"/>
    </source>
</evidence>
<dbReference type="GO" id="GO:0042910">
    <property type="term" value="F:xenobiotic transmembrane transporter activity"/>
    <property type="evidence" value="ECO:0007669"/>
    <property type="project" value="InterPro"/>
</dbReference>
<accession>A0A5J5BIY2</accession>
<dbReference type="Pfam" id="PF01554">
    <property type="entry name" value="MatE"/>
    <property type="match status" value="2"/>
</dbReference>
<dbReference type="GO" id="GO:0016020">
    <property type="term" value="C:membrane"/>
    <property type="evidence" value="ECO:0007669"/>
    <property type="project" value="InterPro"/>
</dbReference>
<evidence type="ECO:0000313" key="4">
    <source>
        <dbReference type="Proteomes" id="UP000325577"/>
    </source>
</evidence>
<dbReference type="EMBL" id="CM018035">
    <property type="protein sequence ID" value="KAA8542220.1"/>
    <property type="molecule type" value="Genomic_DNA"/>
</dbReference>
<dbReference type="InterPro" id="IPR002528">
    <property type="entry name" value="MATE_fam"/>
</dbReference>